<dbReference type="EMBL" id="MN908687">
    <property type="protein sequence ID" value="QIG58200.1"/>
    <property type="molecule type" value="Genomic_DNA"/>
</dbReference>
<accession>A0A6G6XKA9</accession>
<name>A0A6G6XKA9_9CAUD</name>
<dbReference type="RefSeq" id="YP_010059298.1">
    <property type="nucleotide sequence ID" value="NC_054725.1"/>
</dbReference>
<keyword evidence="2" id="KW-1185">Reference proteome</keyword>
<sequence>MSFDNPDPGYLEDEGGKRRLKPGDLVELIAPARMVYVNSGDPDQVEQVAQAIYEASSMPGEWEDLPQGFQGIYRRRAHAALVSLATRPEDTRWNGFRVAPHPNVPQGSSIPVPDELVLKTDSVLKWVEDIGDGETAVFEINHGIQGDVVLTIRDVDTGNAIWDGSYQVTKRSGSLTIRFFRNVPRKGELRVTVVG</sequence>
<proteinExistence type="predicted"/>
<protein>
    <submittedName>
        <fullName evidence="1">Uncharacterized protein</fullName>
    </submittedName>
</protein>
<reference evidence="1 2" key="1">
    <citation type="submission" date="2020-01" db="EMBL/GenBank/DDBJ databases">
        <authorList>
            <person name="Alvaro L.E."/>
            <person name="Baker K.N."/>
            <person name="Baxter I.S."/>
            <person name="Brown M.R."/>
            <person name="Driscoll K.D."/>
            <person name="Elrubaie J.M."/>
            <person name="Feith S.L."/>
            <person name="Indihar D.F."/>
            <person name="Knoch V.T."/>
            <person name="Koirtyohann K.M."/>
            <person name="Kratz M.A."/>
            <person name="Lear A.H."/>
            <person name="Lindblom K.E."/>
            <person name="Marcus E.R."/>
            <person name="Murphy M.E."/>
            <person name="Sensor R."/>
            <person name="Sherman S.J."/>
            <person name="Swift V.R."/>
            <person name="White K.E."/>
            <person name="Wills S.J."/>
            <person name="Gatt S.M."/>
            <person name="Lohbauer S.A."/>
            <person name="Power T.R."/>
            <person name="Rosales K.A."/>
            <person name="Sisson B.M."/>
            <person name="Isern S."/>
            <person name="Michael S.F."/>
            <person name="Sunnen C.N."/>
            <person name="Garlena R.A."/>
            <person name="Russell D.A."/>
            <person name="Pope W.H."/>
            <person name="Jacobs-Sera D."/>
            <person name="Hatfull G.F."/>
        </authorList>
    </citation>
    <scope>NUCLEOTIDE SEQUENCE [LARGE SCALE GENOMIC DNA]</scope>
</reference>
<dbReference type="GeneID" id="64766530"/>
<dbReference type="Proteomes" id="UP000503093">
    <property type="component" value="Segment"/>
</dbReference>
<evidence type="ECO:0000313" key="1">
    <source>
        <dbReference type="EMBL" id="QIG58200.1"/>
    </source>
</evidence>
<evidence type="ECO:0000313" key="2">
    <source>
        <dbReference type="Proteomes" id="UP000503093"/>
    </source>
</evidence>
<dbReference type="KEGG" id="vg:64766530"/>
<organism evidence="1 2">
    <name type="scientific">Gordonia phage Skog</name>
    <dbReference type="NCBI Taxonomy" id="2704033"/>
    <lineage>
        <taxon>Viruses</taxon>
        <taxon>Duplodnaviria</taxon>
        <taxon>Heunggongvirae</taxon>
        <taxon>Uroviricota</taxon>
        <taxon>Caudoviricetes</taxon>
        <taxon>Skogvirus</taxon>
        <taxon>Skogvirus Skog</taxon>
    </lineage>
</organism>
<gene>
    <name evidence="1" type="primary">48</name>
    <name evidence="1" type="ORF">SEA_SKOG_48</name>
</gene>